<keyword evidence="3" id="KW-0862">Zinc</keyword>
<dbReference type="EMBL" id="JARKIE010000792">
    <property type="protein sequence ID" value="KAJ7616750.1"/>
    <property type="molecule type" value="Genomic_DNA"/>
</dbReference>
<dbReference type="Pfam" id="PF01753">
    <property type="entry name" value="zf-MYND"/>
    <property type="match status" value="1"/>
</dbReference>
<reference evidence="6" key="1">
    <citation type="submission" date="2023-03" db="EMBL/GenBank/DDBJ databases">
        <title>Massive genome expansion in bonnet fungi (Mycena s.s.) driven by repeated elements and novel gene families across ecological guilds.</title>
        <authorList>
            <consortium name="Lawrence Berkeley National Laboratory"/>
            <person name="Harder C.B."/>
            <person name="Miyauchi S."/>
            <person name="Viragh M."/>
            <person name="Kuo A."/>
            <person name="Thoen E."/>
            <person name="Andreopoulos B."/>
            <person name="Lu D."/>
            <person name="Skrede I."/>
            <person name="Drula E."/>
            <person name="Henrissat B."/>
            <person name="Morin E."/>
            <person name="Kohler A."/>
            <person name="Barry K."/>
            <person name="LaButti K."/>
            <person name="Morin E."/>
            <person name="Salamov A."/>
            <person name="Lipzen A."/>
            <person name="Mereny Z."/>
            <person name="Hegedus B."/>
            <person name="Baldrian P."/>
            <person name="Stursova M."/>
            <person name="Weitz H."/>
            <person name="Taylor A."/>
            <person name="Grigoriev I.V."/>
            <person name="Nagy L.G."/>
            <person name="Martin F."/>
            <person name="Kauserud H."/>
        </authorList>
    </citation>
    <scope>NUCLEOTIDE SEQUENCE</scope>
    <source>
        <strain evidence="6">CBHHK067</strain>
    </source>
</reference>
<dbReference type="PANTHER" id="PTHR46758">
    <property type="entry name" value="MYND DOMAIN-CONTAINING"/>
    <property type="match status" value="1"/>
</dbReference>
<sequence>MHPDLRPGNISTLPISYKRYASPALNGSLTDFQKLMDFLKKRPHSDPALFLPVYYSNLDPAGIPTAAQLDSWTDHVSPINRALLALQGTTQLWAAGFRWPDGVLSLLWPRIWKWINWLDTYRETVQGIIPLSEVDAYSLYMRSIIEILTNSTAVPLANMPPGIRVFGGRAWRITLPPTPGRNTVAHSDVVRFLGNDTNSGQPSNFREYLEGVGTVDDFAALVLRHIAHAMPQPTPLYLFFQLSGMLGMLVERNDHGGPLHRALLDHGIIKAVTNVACHYATSSSEETVEIVAMCFTLLLRAFDAFPSYTAVAEALESNKLIALITTCAQREGIHWNQSLRRLLETVLPPSVWSYSVLKALSGLLTDRQRLVPANGDRLFPALDFQDVELSTMWEQFNKLATQRVSTFQAYDIGAYQSIRGCDNMDCGRLCRRNEIKRCSSCRQTNYCSVKCQSLDWRVHGHRHICARLRPLLLAPEHTLSSVRDSSFVHALVHHDYELHILTWCTHKIYFMYAHPGVPFYLMWDYIRGTAALGVRACAEAPPDPEPSDASAA</sequence>
<evidence type="ECO:0000313" key="6">
    <source>
        <dbReference type="EMBL" id="KAJ7616750.1"/>
    </source>
</evidence>
<evidence type="ECO:0000256" key="3">
    <source>
        <dbReference type="ARBA" id="ARBA00022833"/>
    </source>
</evidence>
<dbReference type="AlphaFoldDB" id="A0AAD7BCL5"/>
<evidence type="ECO:0000313" key="7">
    <source>
        <dbReference type="Proteomes" id="UP001221757"/>
    </source>
</evidence>
<accession>A0AAD7BCL5</accession>
<evidence type="ECO:0000256" key="1">
    <source>
        <dbReference type="ARBA" id="ARBA00022723"/>
    </source>
</evidence>
<protein>
    <recommendedName>
        <fullName evidence="5">MYND-type domain-containing protein</fullName>
    </recommendedName>
</protein>
<dbReference type="PROSITE" id="PS50865">
    <property type="entry name" value="ZF_MYND_2"/>
    <property type="match status" value="1"/>
</dbReference>
<dbReference type="InterPro" id="IPR002893">
    <property type="entry name" value="Znf_MYND"/>
</dbReference>
<keyword evidence="7" id="KW-1185">Reference proteome</keyword>
<evidence type="ECO:0000256" key="4">
    <source>
        <dbReference type="PROSITE-ProRule" id="PRU00134"/>
    </source>
</evidence>
<keyword evidence="1" id="KW-0479">Metal-binding</keyword>
<evidence type="ECO:0000256" key="2">
    <source>
        <dbReference type="ARBA" id="ARBA00022771"/>
    </source>
</evidence>
<evidence type="ECO:0000259" key="5">
    <source>
        <dbReference type="PROSITE" id="PS50865"/>
    </source>
</evidence>
<dbReference type="SUPFAM" id="SSF144232">
    <property type="entry name" value="HIT/MYND zinc finger-like"/>
    <property type="match status" value="1"/>
</dbReference>
<keyword evidence="2 4" id="KW-0863">Zinc-finger</keyword>
<dbReference type="InterPro" id="IPR044508">
    <property type="entry name" value="At5g50450/At1g67340-like"/>
</dbReference>
<feature type="domain" description="MYND-type" evidence="5">
    <location>
        <begin position="423"/>
        <end position="465"/>
    </location>
</feature>
<name>A0AAD7BCL5_MYCRO</name>
<gene>
    <name evidence="6" type="ORF">B0H17DRAFT_1115154</name>
</gene>
<organism evidence="6 7">
    <name type="scientific">Mycena rosella</name>
    <name type="common">Pink bonnet</name>
    <name type="synonym">Agaricus rosellus</name>
    <dbReference type="NCBI Taxonomy" id="1033263"/>
    <lineage>
        <taxon>Eukaryota</taxon>
        <taxon>Fungi</taxon>
        <taxon>Dikarya</taxon>
        <taxon>Basidiomycota</taxon>
        <taxon>Agaricomycotina</taxon>
        <taxon>Agaricomycetes</taxon>
        <taxon>Agaricomycetidae</taxon>
        <taxon>Agaricales</taxon>
        <taxon>Marasmiineae</taxon>
        <taxon>Mycenaceae</taxon>
        <taxon>Mycena</taxon>
    </lineage>
</organism>
<comment type="caution">
    <text evidence="6">The sequence shown here is derived from an EMBL/GenBank/DDBJ whole genome shotgun (WGS) entry which is preliminary data.</text>
</comment>
<dbReference type="GO" id="GO:0008270">
    <property type="term" value="F:zinc ion binding"/>
    <property type="evidence" value="ECO:0007669"/>
    <property type="project" value="UniProtKB-KW"/>
</dbReference>
<dbReference type="PANTHER" id="PTHR46758:SF2">
    <property type="entry name" value="OJ1485_B09.11 PROTEIN"/>
    <property type="match status" value="1"/>
</dbReference>
<dbReference type="Proteomes" id="UP001221757">
    <property type="component" value="Unassembled WGS sequence"/>
</dbReference>
<proteinExistence type="predicted"/>
<dbReference type="Gene3D" id="6.10.140.2220">
    <property type="match status" value="1"/>
</dbReference>